<comment type="subcellular location">
    <subcellularLocation>
        <location evidence="1">Nucleus</location>
    </subcellularLocation>
</comment>
<feature type="region of interest" description="Disordered" evidence="5">
    <location>
        <begin position="1"/>
        <end position="32"/>
    </location>
</feature>
<accession>A0A8C3T5S0</accession>
<name>A0A8C3T5S0_CHESE</name>
<evidence type="ECO:0000256" key="3">
    <source>
        <dbReference type="ARBA" id="ARBA00022473"/>
    </source>
</evidence>
<evidence type="ECO:0000256" key="1">
    <source>
        <dbReference type="ARBA" id="ARBA00004123"/>
    </source>
</evidence>
<comment type="similarity">
    <text evidence="2">Belongs to the ripply family.</text>
</comment>
<keyword evidence="4" id="KW-0539">Nucleus</keyword>
<feature type="compositionally biased region" description="Acidic residues" evidence="5">
    <location>
        <begin position="136"/>
        <end position="159"/>
    </location>
</feature>
<reference evidence="6" key="1">
    <citation type="submission" date="2025-08" db="UniProtKB">
        <authorList>
            <consortium name="Ensembl"/>
        </authorList>
    </citation>
    <scope>IDENTIFICATION</scope>
</reference>
<sequence>MRGADSEAASDRAVLRQCSQTDDRPRTREDRHWPSAWRERLEPLSLLEWGLTRSPPLWRPWLPTAKDLCRPNRDQTDPARGSETLVDGGSGKALALFRHPVRLFWPRSKSFDYLYSEGEKLLENFPVQATISLFEDSDSEEEEEEGWGEEGQAEEEGQQAEESVLWQEAGCHRGPAGASQPIKLCLK</sequence>
<evidence type="ECO:0008006" key="8">
    <source>
        <dbReference type="Google" id="ProtNLM"/>
    </source>
</evidence>
<reference evidence="6" key="2">
    <citation type="submission" date="2025-09" db="UniProtKB">
        <authorList>
            <consortium name="Ensembl"/>
        </authorList>
    </citation>
    <scope>IDENTIFICATION</scope>
</reference>
<proteinExistence type="inferred from homology"/>
<evidence type="ECO:0000256" key="5">
    <source>
        <dbReference type="SAM" id="MobiDB-lite"/>
    </source>
</evidence>
<evidence type="ECO:0000313" key="7">
    <source>
        <dbReference type="Proteomes" id="UP000694403"/>
    </source>
</evidence>
<dbReference type="GO" id="GO:0005634">
    <property type="term" value="C:nucleus"/>
    <property type="evidence" value="ECO:0007669"/>
    <property type="project" value="UniProtKB-SubCell"/>
</dbReference>
<feature type="compositionally biased region" description="Basic and acidic residues" evidence="5">
    <location>
        <begin position="21"/>
        <end position="32"/>
    </location>
</feature>
<dbReference type="Pfam" id="PF14998">
    <property type="entry name" value="Ripply"/>
    <property type="match status" value="1"/>
</dbReference>
<evidence type="ECO:0000313" key="6">
    <source>
        <dbReference type="Ensembl" id="ENSCSRP00000023352.1"/>
    </source>
</evidence>
<dbReference type="InterPro" id="IPR028127">
    <property type="entry name" value="Ripply_fam"/>
</dbReference>
<dbReference type="AlphaFoldDB" id="A0A8C3T5S0"/>
<organism evidence="6 7">
    <name type="scientific">Chelydra serpentina</name>
    <name type="common">Snapping turtle</name>
    <name type="synonym">Testudo serpentina</name>
    <dbReference type="NCBI Taxonomy" id="8475"/>
    <lineage>
        <taxon>Eukaryota</taxon>
        <taxon>Metazoa</taxon>
        <taxon>Chordata</taxon>
        <taxon>Craniata</taxon>
        <taxon>Vertebrata</taxon>
        <taxon>Euteleostomi</taxon>
        <taxon>Archelosauria</taxon>
        <taxon>Testudinata</taxon>
        <taxon>Testudines</taxon>
        <taxon>Cryptodira</taxon>
        <taxon>Durocryptodira</taxon>
        <taxon>Americhelydia</taxon>
        <taxon>Chelydroidea</taxon>
        <taxon>Chelydridae</taxon>
        <taxon>Chelydra</taxon>
    </lineage>
</organism>
<dbReference type="GO" id="GO:0009880">
    <property type="term" value="P:embryonic pattern specification"/>
    <property type="evidence" value="ECO:0007669"/>
    <property type="project" value="TreeGrafter"/>
</dbReference>
<feature type="region of interest" description="Disordered" evidence="5">
    <location>
        <begin position="69"/>
        <end position="88"/>
    </location>
</feature>
<dbReference type="Proteomes" id="UP000694403">
    <property type="component" value="Unplaced"/>
</dbReference>
<evidence type="ECO:0000256" key="2">
    <source>
        <dbReference type="ARBA" id="ARBA00006944"/>
    </source>
</evidence>
<evidence type="ECO:0000256" key="4">
    <source>
        <dbReference type="ARBA" id="ARBA00023242"/>
    </source>
</evidence>
<dbReference type="Ensembl" id="ENSCSRT00000024369.1">
    <property type="protein sequence ID" value="ENSCSRP00000023352.1"/>
    <property type="gene ID" value="ENSCSRG00000017571.1"/>
</dbReference>
<dbReference type="GO" id="GO:0000122">
    <property type="term" value="P:negative regulation of transcription by RNA polymerase II"/>
    <property type="evidence" value="ECO:0007669"/>
    <property type="project" value="TreeGrafter"/>
</dbReference>
<dbReference type="PANTHER" id="PTHR16770">
    <property type="entry name" value="PROTEIN RIPPLY-LIKE"/>
    <property type="match status" value="1"/>
</dbReference>
<protein>
    <recommendedName>
        <fullName evidence="8">Protein ripply1</fullName>
    </recommendedName>
</protein>
<feature type="region of interest" description="Disordered" evidence="5">
    <location>
        <begin position="136"/>
        <end position="163"/>
    </location>
</feature>
<keyword evidence="3" id="KW-0217">Developmental protein</keyword>
<keyword evidence="7" id="KW-1185">Reference proteome</keyword>
<dbReference type="PANTHER" id="PTHR16770:SF5">
    <property type="entry name" value="PROTEIN RIPPLY1"/>
    <property type="match status" value="1"/>
</dbReference>